<feature type="transmembrane region" description="Helical" evidence="1">
    <location>
        <begin position="34"/>
        <end position="52"/>
    </location>
</feature>
<dbReference type="Gene3D" id="3.40.50.1000">
    <property type="entry name" value="HAD superfamily/HAD-like"/>
    <property type="match status" value="1"/>
</dbReference>
<dbReference type="SUPFAM" id="SSF56784">
    <property type="entry name" value="HAD-like"/>
    <property type="match status" value="1"/>
</dbReference>
<dbReference type="InterPro" id="IPR036412">
    <property type="entry name" value="HAD-like_sf"/>
</dbReference>
<accession>A0A4R6YPS8</accession>
<reference evidence="2 3" key="1">
    <citation type="submission" date="2019-03" db="EMBL/GenBank/DDBJ databases">
        <title>Genomic Encyclopedia of Type Strains, Phase IV (KMG-IV): sequencing the most valuable type-strain genomes for metagenomic binning, comparative biology and taxonomic classification.</title>
        <authorList>
            <person name="Goeker M."/>
        </authorList>
    </citation>
    <scope>NUCLEOTIDE SEQUENCE [LARGE SCALE GENOMIC DNA]</scope>
    <source>
        <strain evidence="2 3">DSM 21667</strain>
    </source>
</reference>
<proteinExistence type="predicted"/>
<keyword evidence="1" id="KW-1133">Transmembrane helix</keyword>
<dbReference type="NCBIfam" id="TIGR01488">
    <property type="entry name" value="HAD-SF-IB"/>
    <property type="match status" value="1"/>
</dbReference>
<name>A0A4R6YPS8_9GAMM</name>
<dbReference type="InterPro" id="IPR023214">
    <property type="entry name" value="HAD_sf"/>
</dbReference>
<evidence type="ECO:0000256" key="1">
    <source>
        <dbReference type="SAM" id="Phobius"/>
    </source>
</evidence>
<organism evidence="2 3">
    <name type="scientific">Tahibacter aquaticus</name>
    <dbReference type="NCBI Taxonomy" id="520092"/>
    <lineage>
        <taxon>Bacteria</taxon>
        <taxon>Pseudomonadati</taxon>
        <taxon>Pseudomonadota</taxon>
        <taxon>Gammaproteobacteria</taxon>
        <taxon>Lysobacterales</taxon>
        <taxon>Rhodanobacteraceae</taxon>
        <taxon>Tahibacter</taxon>
    </lineage>
</organism>
<dbReference type="Proteomes" id="UP000295293">
    <property type="component" value="Unassembled WGS sequence"/>
</dbReference>
<keyword evidence="1" id="KW-0472">Membrane</keyword>
<dbReference type="EMBL" id="SNZH01000015">
    <property type="protein sequence ID" value="TDR39619.1"/>
    <property type="molecule type" value="Genomic_DNA"/>
</dbReference>
<dbReference type="OrthoDB" id="9784466at2"/>
<dbReference type="Pfam" id="PF12710">
    <property type="entry name" value="HAD"/>
    <property type="match status" value="1"/>
</dbReference>
<sequence>MSERKLAVFDFDGVLLRGDSFAGYLRWRTRQRRWRLLAALPLLPLLPLLGYARTLPFAARIFARALTLGLTPQRFENEIALFSEEWLSRPSRRIRPLLQRLQAHQTAGEHVVVVSGTAQLLLDTLLQQIGVSDVTALGTELQFGGAGLRARRHNFGAAKLVRMAEAGLPAHWHYCYSDSAADLPILAAADQAILVDPKPAEEAQLRAALGARLVECVRTR</sequence>
<keyword evidence="1" id="KW-0812">Transmembrane</keyword>
<dbReference type="Gene3D" id="1.20.1440.100">
    <property type="entry name" value="SG protein - dephosphorylation function"/>
    <property type="match status" value="1"/>
</dbReference>
<evidence type="ECO:0000313" key="2">
    <source>
        <dbReference type="EMBL" id="TDR39619.1"/>
    </source>
</evidence>
<evidence type="ECO:0000313" key="3">
    <source>
        <dbReference type="Proteomes" id="UP000295293"/>
    </source>
</evidence>
<keyword evidence="3" id="KW-1185">Reference proteome</keyword>
<dbReference type="RefSeq" id="WP_133820623.1">
    <property type="nucleotide sequence ID" value="NZ_SNZH01000015.1"/>
</dbReference>
<protein>
    <submittedName>
        <fullName evidence="2">Phosphatidylglycerophosphatase C</fullName>
    </submittedName>
</protein>
<comment type="caution">
    <text evidence="2">The sequence shown here is derived from an EMBL/GenBank/DDBJ whole genome shotgun (WGS) entry which is preliminary data.</text>
</comment>
<dbReference type="AlphaFoldDB" id="A0A4R6YPS8"/>
<gene>
    <name evidence="2" type="ORF">DFR29_1156</name>
</gene>